<dbReference type="InterPro" id="IPR002397">
    <property type="entry name" value="Cyt_P450_B"/>
</dbReference>
<keyword evidence="2" id="KW-0560">Oxidoreductase</keyword>
<dbReference type="EMBL" id="JBHSON010000059">
    <property type="protein sequence ID" value="MFC5750826.1"/>
    <property type="molecule type" value="Genomic_DNA"/>
</dbReference>
<gene>
    <name evidence="3" type="ORF">ACFPZN_34855</name>
</gene>
<name>A0ABW1A5V0_9ACTN</name>
<dbReference type="PANTHER" id="PTHR46696:SF6">
    <property type="entry name" value="P450, PUTATIVE (EUROFUNG)-RELATED"/>
    <property type="match status" value="1"/>
</dbReference>
<dbReference type="RefSeq" id="WP_378286605.1">
    <property type="nucleotide sequence ID" value="NZ_JBHSON010000059.1"/>
</dbReference>
<dbReference type="InterPro" id="IPR001128">
    <property type="entry name" value="Cyt_P450"/>
</dbReference>
<keyword evidence="2" id="KW-0503">Monooxygenase</keyword>
<evidence type="ECO:0000313" key="3">
    <source>
        <dbReference type="EMBL" id="MFC5750826.1"/>
    </source>
</evidence>
<keyword evidence="2" id="KW-0408">Iron</keyword>
<dbReference type="Proteomes" id="UP001596074">
    <property type="component" value="Unassembled WGS sequence"/>
</dbReference>
<accession>A0ABW1A5V0</accession>
<protein>
    <submittedName>
        <fullName evidence="3">Cytochrome P450</fullName>
    </submittedName>
</protein>
<dbReference type="SUPFAM" id="SSF48264">
    <property type="entry name" value="Cytochrome P450"/>
    <property type="match status" value="1"/>
</dbReference>
<evidence type="ECO:0000313" key="4">
    <source>
        <dbReference type="Proteomes" id="UP001596074"/>
    </source>
</evidence>
<sequence>MTAGTTPTEPSAILRDIDLYDPTLPEHLHGVLAHARSQCPVTHSSSHGGYWLVTDYAGVRSVLKDAETFSSAHGITVPHRPEEPPMPPLHVDAPIHRDYRQLLNPFLTPSALAPHVGTLRRATVELIEAFADRGRCELLTELAMPVPALGLARIILAADDEDEIRELQKATMLIGSENAGEGFVALQRVARNVLDARIAAVERGTAPPRDDVLAALLNGTVEGRPLTDQERIGTLMILLLGGLDTTTNAIANIVYHVATTPGLEDRLRDPAWVSRGLDEFLRMDSPVQYTARYVTKDTEVGGRKLCPGDWVVAHLGSANRDEDQFTPADRLTFDRESNRHLAFGLGRHRCVGSNLARLQITVVFEELLARVSDIRLAPGTDVSFTSGMSRKPKRLDITFNRRG</sequence>
<keyword evidence="4" id="KW-1185">Reference proteome</keyword>
<keyword evidence="2" id="KW-0479">Metal-binding</keyword>
<comment type="caution">
    <text evidence="3">The sequence shown here is derived from an EMBL/GenBank/DDBJ whole genome shotgun (WGS) entry which is preliminary data.</text>
</comment>
<dbReference type="InterPro" id="IPR036396">
    <property type="entry name" value="Cyt_P450_sf"/>
</dbReference>
<evidence type="ECO:0000256" key="1">
    <source>
        <dbReference type="ARBA" id="ARBA00010617"/>
    </source>
</evidence>
<dbReference type="PROSITE" id="PS00086">
    <property type="entry name" value="CYTOCHROME_P450"/>
    <property type="match status" value="1"/>
</dbReference>
<keyword evidence="2" id="KW-0349">Heme</keyword>
<reference evidence="4" key="1">
    <citation type="journal article" date="2019" name="Int. J. Syst. Evol. Microbiol.">
        <title>The Global Catalogue of Microorganisms (GCM) 10K type strain sequencing project: providing services to taxonomists for standard genome sequencing and annotation.</title>
        <authorList>
            <consortium name="The Broad Institute Genomics Platform"/>
            <consortium name="The Broad Institute Genome Sequencing Center for Infectious Disease"/>
            <person name="Wu L."/>
            <person name="Ma J."/>
        </authorList>
    </citation>
    <scope>NUCLEOTIDE SEQUENCE [LARGE SCALE GENOMIC DNA]</scope>
    <source>
        <strain evidence="4">KCTC 42087</strain>
    </source>
</reference>
<dbReference type="Pfam" id="PF00067">
    <property type="entry name" value="p450"/>
    <property type="match status" value="2"/>
</dbReference>
<comment type="similarity">
    <text evidence="1 2">Belongs to the cytochrome P450 family.</text>
</comment>
<dbReference type="Gene3D" id="1.10.630.10">
    <property type="entry name" value="Cytochrome P450"/>
    <property type="match status" value="1"/>
</dbReference>
<dbReference type="PANTHER" id="PTHR46696">
    <property type="entry name" value="P450, PUTATIVE (EUROFUNG)-RELATED"/>
    <property type="match status" value="1"/>
</dbReference>
<evidence type="ECO:0000256" key="2">
    <source>
        <dbReference type="RuleBase" id="RU000461"/>
    </source>
</evidence>
<proteinExistence type="inferred from homology"/>
<dbReference type="PRINTS" id="PR00359">
    <property type="entry name" value="BP450"/>
</dbReference>
<dbReference type="InterPro" id="IPR017972">
    <property type="entry name" value="Cyt_P450_CS"/>
</dbReference>
<organism evidence="3 4">
    <name type="scientific">Actinomadura rugatobispora</name>
    <dbReference type="NCBI Taxonomy" id="1994"/>
    <lineage>
        <taxon>Bacteria</taxon>
        <taxon>Bacillati</taxon>
        <taxon>Actinomycetota</taxon>
        <taxon>Actinomycetes</taxon>
        <taxon>Streptosporangiales</taxon>
        <taxon>Thermomonosporaceae</taxon>
        <taxon>Actinomadura</taxon>
    </lineage>
</organism>